<dbReference type="OrthoDB" id="9768666at2"/>
<dbReference type="Pfam" id="PF07992">
    <property type="entry name" value="Pyr_redox_2"/>
    <property type="match status" value="1"/>
</dbReference>
<name>A0A5B8XVI1_9DELT</name>
<dbReference type="KEGG" id="bbae:FRD01_10975"/>
<protein>
    <submittedName>
        <fullName evidence="5">NAD(P)/FAD-dependent oxidoreductase</fullName>
    </submittedName>
</protein>
<comment type="cofactor">
    <cofactor evidence="1">
        <name>FAD</name>
        <dbReference type="ChEBI" id="CHEBI:57692"/>
    </cofactor>
</comment>
<accession>A0A5B8XVI1</accession>
<dbReference type="RefSeq" id="WP_146959555.1">
    <property type="nucleotide sequence ID" value="NZ_CP042467.1"/>
</dbReference>
<dbReference type="PRINTS" id="PR00368">
    <property type="entry name" value="FADPNR"/>
</dbReference>
<reference evidence="5 6" key="1">
    <citation type="submission" date="2019-08" db="EMBL/GenBank/DDBJ databases">
        <authorList>
            <person name="Liang Q."/>
        </authorList>
    </citation>
    <scope>NUCLEOTIDE SEQUENCE [LARGE SCALE GENOMIC DNA]</scope>
    <source>
        <strain evidence="5 6">V1718</strain>
    </source>
</reference>
<dbReference type="InterPro" id="IPR050260">
    <property type="entry name" value="FAD-bd_OxRdtase"/>
</dbReference>
<evidence type="ECO:0000313" key="5">
    <source>
        <dbReference type="EMBL" id="QED27746.1"/>
    </source>
</evidence>
<dbReference type="PANTHER" id="PTHR43429">
    <property type="entry name" value="PYRIDINE NUCLEOTIDE-DISULFIDE OXIDOREDUCTASE DOMAIN-CONTAINING"/>
    <property type="match status" value="1"/>
</dbReference>
<evidence type="ECO:0000313" key="6">
    <source>
        <dbReference type="Proteomes" id="UP000321595"/>
    </source>
</evidence>
<dbReference type="EMBL" id="CP042467">
    <property type="protein sequence ID" value="QED27746.1"/>
    <property type="molecule type" value="Genomic_DNA"/>
</dbReference>
<feature type="domain" description="FAD/NAD(P)-binding" evidence="4">
    <location>
        <begin position="2"/>
        <end position="286"/>
    </location>
</feature>
<evidence type="ECO:0000256" key="2">
    <source>
        <dbReference type="ARBA" id="ARBA00022630"/>
    </source>
</evidence>
<dbReference type="InterPro" id="IPR023753">
    <property type="entry name" value="FAD/NAD-binding_dom"/>
</dbReference>
<proteinExistence type="predicted"/>
<dbReference type="AlphaFoldDB" id="A0A5B8XVI1"/>
<evidence type="ECO:0000256" key="1">
    <source>
        <dbReference type="ARBA" id="ARBA00001974"/>
    </source>
</evidence>
<dbReference type="PRINTS" id="PR00411">
    <property type="entry name" value="PNDRDTASEI"/>
</dbReference>
<keyword evidence="2" id="KW-0285">Flavoprotein</keyword>
<dbReference type="Proteomes" id="UP000321595">
    <property type="component" value="Chromosome"/>
</dbReference>
<keyword evidence="6" id="KW-1185">Reference proteome</keyword>
<evidence type="ECO:0000259" key="4">
    <source>
        <dbReference type="Pfam" id="PF07992"/>
    </source>
</evidence>
<organism evidence="5 6">
    <name type="scientific">Microvenator marinus</name>
    <dbReference type="NCBI Taxonomy" id="2600177"/>
    <lineage>
        <taxon>Bacteria</taxon>
        <taxon>Deltaproteobacteria</taxon>
        <taxon>Bradymonadales</taxon>
        <taxon>Microvenatoraceae</taxon>
        <taxon>Microvenator</taxon>
    </lineage>
</organism>
<dbReference type="GO" id="GO:0016491">
    <property type="term" value="F:oxidoreductase activity"/>
    <property type="evidence" value="ECO:0007669"/>
    <property type="project" value="InterPro"/>
</dbReference>
<gene>
    <name evidence="5" type="ORF">FRD01_10975</name>
</gene>
<dbReference type="SUPFAM" id="SSF51905">
    <property type="entry name" value="FAD/NAD(P)-binding domain"/>
    <property type="match status" value="1"/>
</dbReference>
<dbReference type="Gene3D" id="3.50.50.60">
    <property type="entry name" value="FAD/NAD(P)-binding domain"/>
    <property type="match status" value="2"/>
</dbReference>
<dbReference type="InterPro" id="IPR036188">
    <property type="entry name" value="FAD/NAD-bd_sf"/>
</dbReference>
<dbReference type="PANTHER" id="PTHR43429:SF3">
    <property type="entry name" value="NITRITE REDUCTASE [NAD(P)H]"/>
    <property type="match status" value="1"/>
</dbReference>
<evidence type="ECO:0000256" key="3">
    <source>
        <dbReference type="ARBA" id="ARBA00022827"/>
    </source>
</evidence>
<sequence length="427" mass="48226">MHYVIVGNGVAGVEAALKIRERYAPEEAKITVISEETDYFFSRTALMYAYMDLMTRKDLEPFERKVFDNLKIELVRGRAVDLDADAHTLKLEDGKTLNYTKLLLAVGAKPNIFGWDGIKDAKDGVVHFVSMQDLDACERLTPSTKSAVVVGGGLIGIELVECLKHHGVNVTFLIREPFYWPMALSSEEGAMVNGHMQAHGVDVRLEEELSKVKVDANGRVSGVETNKGNAIECQMLGICVGVHANKEWLNECKSTPELGRGIKVNRAFETSLPDVYAAGDCAEIVREDGSTFQETIWYSAKLHGQLAARSMMGDAVDYEKPLFYNSSKFFHIEYTTVGEVVNLAKGIRSLYRRHPKKEISQRIVYNEANQVIGFNMLGSRWNHNVLERWIHERRSIEWVRKNLAQAQFDVEFGRAKLEEFDEKEIVQ</sequence>
<keyword evidence="3" id="KW-0274">FAD</keyword>